<dbReference type="GO" id="GO:0008276">
    <property type="term" value="F:protein methyltransferase activity"/>
    <property type="evidence" value="ECO:0007669"/>
    <property type="project" value="UniProtKB-ARBA"/>
</dbReference>
<dbReference type="Pfam" id="PF01753">
    <property type="entry name" value="zf-MYND"/>
    <property type="match status" value="1"/>
</dbReference>
<sequence length="510" mass="58446">MENCAVCGIESKQKCSGCNLVFYCSRDHQVADWKNGHKTNCKCYDISSNNILGRYMVAKRDIKPGEIILREKPIVIGPKTISNVMCLGCHQLLNVNYYKCSKCTWPLCGKSCETSEYHVDECKLMSSKNFKSSIKEVGKLESSYCVIVPLRVIFMRKNQPKMYQQFSKLVSHIDRRISTKLYDVLRANLVPFILNFLQIPDLTENEILEIAGILDTNCFEVLLTSKKVKARGIYYETAMMAHECIPNTKHFVDENYEMKVFATQMIKKGEMILTSYSHPLKTTLERRLAINLAKCFDCVCPRCIDATEKNTFSSSIKCSTCKDGVLTSCDPLTNLSEWQCIKCEHKVSGAKIIQLTSEIRKSLDHLNKRSVVECENFIKSYKKFLPDSSVFMMDVKYALCMLYGNVDGYFFRDLSPDQIQRKLDLCNQLLSELSILEPGISNSFLNTKFELNVAEILKIKSQFKPNNETSKLIEIHMERITETYNLLRVASDGKALIDNRYKKIKEESSL</sequence>
<name>A0A9N9RPG4_9DIPT</name>
<dbReference type="AlphaFoldDB" id="A0A9N9RPG4"/>
<evidence type="ECO:0000256" key="2">
    <source>
        <dbReference type="ARBA" id="ARBA00022771"/>
    </source>
</evidence>
<feature type="domain" description="SET" evidence="5">
    <location>
        <begin position="39"/>
        <end position="277"/>
    </location>
</feature>
<evidence type="ECO:0000256" key="1">
    <source>
        <dbReference type="ARBA" id="ARBA00022723"/>
    </source>
</evidence>
<dbReference type="SUPFAM" id="SSF144232">
    <property type="entry name" value="HIT/MYND zinc finger-like"/>
    <property type="match status" value="1"/>
</dbReference>
<evidence type="ECO:0000259" key="5">
    <source>
        <dbReference type="PROSITE" id="PS50280"/>
    </source>
</evidence>
<dbReference type="InterPro" id="IPR053010">
    <property type="entry name" value="SET_SmydA-8"/>
</dbReference>
<keyword evidence="3" id="KW-0862">Zinc</keyword>
<keyword evidence="8" id="KW-1185">Reference proteome</keyword>
<dbReference type="Gene3D" id="1.10.220.160">
    <property type="match status" value="1"/>
</dbReference>
<dbReference type="Proteomes" id="UP001153620">
    <property type="component" value="Chromosome 2"/>
</dbReference>
<proteinExistence type="predicted"/>
<evidence type="ECO:0000313" key="8">
    <source>
        <dbReference type="Proteomes" id="UP001153620"/>
    </source>
</evidence>
<accession>A0A9N9RPG4</accession>
<gene>
    <name evidence="7" type="ORF">CHIRRI_LOCUS5220</name>
</gene>
<dbReference type="PANTHER" id="PTHR46455:SF1">
    <property type="entry name" value="SET AND MYND DOMAIN CONTAINING, ARTHROPOD-SPECIFIC, MEMBER 2"/>
    <property type="match status" value="1"/>
</dbReference>
<dbReference type="GO" id="GO:0008170">
    <property type="term" value="F:N-methyltransferase activity"/>
    <property type="evidence" value="ECO:0007669"/>
    <property type="project" value="UniProtKB-ARBA"/>
</dbReference>
<keyword evidence="2 4" id="KW-0863">Zinc-finger</keyword>
<dbReference type="Gene3D" id="6.10.140.2220">
    <property type="match status" value="2"/>
</dbReference>
<keyword evidence="1" id="KW-0479">Metal-binding</keyword>
<dbReference type="PROSITE" id="PS50865">
    <property type="entry name" value="ZF_MYND_2"/>
    <property type="match status" value="1"/>
</dbReference>
<dbReference type="EMBL" id="OU895878">
    <property type="protein sequence ID" value="CAG9802307.1"/>
    <property type="molecule type" value="Genomic_DNA"/>
</dbReference>
<dbReference type="PANTHER" id="PTHR46455">
    <property type="entry name" value="SET AND MYND DOMAIN CONTAINING, ARTHROPOD-SPECIFIC, MEMBER 4, ISOFORM A"/>
    <property type="match status" value="1"/>
</dbReference>
<evidence type="ECO:0000259" key="6">
    <source>
        <dbReference type="PROSITE" id="PS50865"/>
    </source>
</evidence>
<dbReference type="InterPro" id="IPR002893">
    <property type="entry name" value="Znf_MYND"/>
</dbReference>
<dbReference type="GO" id="GO:0008757">
    <property type="term" value="F:S-adenosylmethionine-dependent methyltransferase activity"/>
    <property type="evidence" value="ECO:0007669"/>
    <property type="project" value="UniProtKB-ARBA"/>
</dbReference>
<dbReference type="Pfam" id="PF00856">
    <property type="entry name" value="SET"/>
    <property type="match status" value="1"/>
</dbReference>
<dbReference type="Gene3D" id="2.170.270.10">
    <property type="entry name" value="SET domain"/>
    <property type="match status" value="1"/>
</dbReference>
<dbReference type="SUPFAM" id="SSF82199">
    <property type="entry name" value="SET domain"/>
    <property type="match status" value="1"/>
</dbReference>
<evidence type="ECO:0000256" key="3">
    <source>
        <dbReference type="ARBA" id="ARBA00022833"/>
    </source>
</evidence>
<dbReference type="PROSITE" id="PS01360">
    <property type="entry name" value="ZF_MYND_1"/>
    <property type="match status" value="1"/>
</dbReference>
<reference evidence="7" key="2">
    <citation type="submission" date="2022-10" db="EMBL/GenBank/DDBJ databases">
        <authorList>
            <consortium name="ENA_rothamsted_submissions"/>
            <consortium name="culmorum"/>
            <person name="King R."/>
        </authorList>
    </citation>
    <scope>NUCLEOTIDE SEQUENCE</scope>
</reference>
<evidence type="ECO:0008006" key="9">
    <source>
        <dbReference type="Google" id="ProtNLM"/>
    </source>
</evidence>
<evidence type="ECO:0000313" key="7">
    <source>
        <dbReference type="EMBL" id="CAG9802307.1"/>
    </source>
</evidence>
<dbReference type="GO" id="GO:0008270">
    <property type="term" value="F:zinc ion binding"/>
    <property type="evidence" value="ECO:0007669"/>
    <property type="project" value="UniProtKB-KW"/>
</dbReference>
<reference evidence="7" key="1">
    <citation type="submission" date="2022-01" db="EMBL/GenBank/DDBJ databases">
        <authorList>
            <person name="King R."/>
        </authorList>
    </citation>
    <scope>NUCLEOTIDE SEQUENCE</scope>
</reference>
<protein>
    <recommendedName>
        <fullName evidence="9">Protein msta</fullName>
    </recommendedName>
</protein>
<dbReference type="OrthoDB" id="265717at2759"/>
<feature type="domain" description="MYND-type" evidence="6">
    <location>
        <begin position="4"/>
        <end position="41"/>
    </location>
</feature>
<organism evidence="7 8">
    <name type="scientific">Chironomus riparius</name>
    <dbReference type="NCBI Taxonomy" id="315576"/>
    <lineage>
        <taxon>Eukaryota</taxon>
        <taxon>Metazoa</taxon>
        <taxon>Ecdysozoa</taxon>
        <taxon>Arthropoda</taxon>
        <taxon>Hexapoda</taxon>
        <taxon>Insecta</taxon>
        <taxon>Pterygota</taxon>
        <taxon>Neoptera</taxon>
        <taxon>Endopterygota</taxon>
        <taxon>Diptera</taxon>
        <taxon>Nematocera</taxon>
        <taxon>Chironomoidea</taxon>
        <taxon>Chironomidae</taxon>
        <taxon>Chironominae</taxon>
        <taxon>Chironomus</taxon>
    </lineage>
</organism>
<dbReference type="InterPro" id="IPR046341">
    <property type="entry name" value="SET_dom_sf"/>
</dbReference>
<dbReference type="InterPro" id="IPR001214">
    <property type="entry name" value="SET_dom"/>
</dbReference>
<dbReference type="CDD" id="cd20071">
    <property type="entry name" value="SET_SMYD"/>
    <property type="match status" value="1"/>
</dbReference>
<dbReference type="PROSITE" id="PS50280">
    <property type="entry name" value="SET"/>
    <property type="match status" value="1"/>
</dbReference>
<evidence type="ECO:0000256" key="4">
    <source>
        <dbReference type="PROSITE-ProRule" id="PRU00134"/>
    </source>
</evidence>